<keyword evidence="3" id="KW-1185">Reference proteome</keyword>
<name>A0AAV4DIR0_9GAST</name>
<dbReference type="EMBL" id="BLXT01007928">
    <property type="protein sequence ID" value="GFO44147.1"/>
    <property type="molecule type" value="Genomic_DNA"/>
</dbReference>
<comment type="caution">
    <text evidence="2">The sequence shown here is derived from an EMBL/GenBank/DDBJ whole genome shotgun (WGS) entry which is preliminary data.</text>
</comment>
<organism evidence="2 3">
    <name type="scientific">Plakobranchus ocellatus</name>
    <dbReference type="NCBI Taxonomy" id="259542"/>
    <lineage>
        <taxon>Eukaryota</taxon>
        <taxon>Metazoa</taxon>
        <taxon>Spiralia</taxon>
        <taxon>Lophotrochozoa</taxon>
        <taxon>Mollusca</taxon>
        <taxon>Gastropoda</taxon>
        <taxon>Heterobranchia</taxon>
        <taxon>Euthyneura</taxon>
        <taxon>Panpulmonata</taxon>
        <taxon>Sacoglossa</taxon>
        <taxon>Placobranchoidea</taxon>
        <taxon>Plakobranchidae</taxon>
        <taxon>Plakobranchus</taxon>
    </lineage>
</organism>
<evidence type="ECO:0000313" key="3">
    <source>
        <dbReference type="Proteomes" id="UP000735302"/>
    </source>
</evidence>
<proteinExistence type="predicted"/>
<reference evidence="2 3" key="1">
    <citation type="journal article" date="2021" name="Elife">
        <title>Chloroplast acquisition without the gene transfer in kleptoplastic sea slugs, Plakobranchus ocellatus.</title>
        <authorList>
            <person name="Maeda T."/>
            <person name="Takahashi S."/>
            <person name="Yoshida T."/>
            <person name="Shimamura S."/>
            <person name="Takaki Y."/>
            <person name="Nagai Y."/>
            <person name="Toyoda A."/>
            <person name="Suzuki Y."/>
            <person name="Arimoto A."/>
            <person name="Ishii H."/>
            <person name="Satoh N."/>
            <person name="Nishiyama T."/>
            <person name="Hasebe M."/>
            <person name="Maruyama T."/>
            <person name="Minagawa J."/>
            <person name="Obokata J."/>
            <person name="Shigenobu S."/>
        </authorList>
    </citation>
    <scope>NUCLEOTIDE SEQUENCE [LARGE SCALE GENOMIC DNA]</scope>
</reference>
<protein>
    <submittedName>
        <fullName evidence="2">Uncharacterized protein</fullName>
    </submittedName>
</protein>
<dbReference type="AlphaFoldDB" id="A0AAV4DIR0"/>
<feature type="region of interest" description="Disordered" evidence="1">
    <location>
        <begin position="23"/>
        <end position="48"/>
    </location>
</feature>
<dbReference type="Proteomes" id="UP000735302">
    <property type="component" value="Unassembled WGS sequence"/>
</dbReference>
<gene>
    <name evidence="2" type="ORF">PoB_007065200</name>
</gene>
<accession>A0AAV4DIR0</accession>
<evidence type="ECO:0000256" key="1">
    <source>
        <dbReference type="SAM" id="MobiDB-lite"/>
    </source>
</evidence>
<feature type="compositionally biased region" description="Acidic residues" evidence="1">
    <location>
        <begin position="29"/>
        <end position="48"/>
    </location>
</feature>
<sequence length="75" mass="8652">MFGLVKSVGFEPATKAYRKSSLLRPNTSYDDDDDDDEYDDDDDDDDEDTDIIIEKIPCLVLKIYPIFVFKFDVSC</sequence>
<evidence type="ECO:0000313" key="2">
    <source>
        <dbReference type="EMBL" id="GFO44147.1"/>
    </source>
</evidence>